<name>A0A0A1XC64_ZEUCU</name>
<evidence type="ECO:0000256" key="3">
    <source>
        <dbReference type="ARBA" id="ARBA00022989"/>
    </source>
</evidence>
<feature type="transmembrane region" description="Helical" evidence="5">
    <location>
        <begin position="71"/>
        <end position="92"/>
    </location>
</feature>
<comment type="similarity">
    <text evidence="5">Belongs to the PIGW family.</text>
</comment>
<gene>
    <name evidence="6" type="primary">At4g17910_1</name>
    <name evidence="6" type="ORF">g.3917</name>
</gene>
<feature type="transmembrane region" description="Helical" evidence="5">
    <location>
        <begin position="460"/>
        <end position="479"/>
    </location>
</feature>
<feature type="transmembrane region" description="Helical" evidence="5">
    <location>
        <begin position="196"/>
        <end position="214"/>
    </location>
</feature>
<keyword evidence="5" id="KW-0256">Endoplasmic reticulum</keyword>
<dbReference type="Pfam" id="PF06423">
    <property type="entry name" value="GWT1"/>
    <property type="match status" value="1"/>
</dbReference>
<dbReference type="InterPro" id="IPR009447">
    <property type="entry name" value="PIGW/GWT1"/>
</dbReference>
<feature type="transmembrane region" description="Helical" evidence="5">
    <location>
        <begin position="234"/>
        <end position="253"/>
    </location>
</feature>
<keyword evidence="5" id="KW-0337">GPI-anchor biosynthesis</keyword>
<dbReference type="AlphaFoldDB" id="A0A0A1XC64"/>
<feature type="transmembrane region" description="Helical" evidence="5">
    <location>
        <begin position="128"/>
        <end position="145"/>
    </location>
</feature>
<dbReference type="EC" id="2.3.-.-" evidence="5"/>
<dbReference type="EMBL" id="GBXI01005288">
    <property type="protein sequence ID" value="JAD09004.1"/>
    <property type="molecule type" value="Transcribed_RNA"/>
</dbReference>
<keyword evidence="2 5" id="KW-0812">Transmembrane</keyword>
<dbReference type="GO" id="GO:0072659">
    <property type="term" value="P:protein localization to plasma membrane"/>
    <property type="evidence" value="ECO:0007669"/>
    <property type="project" value="TreeGrafter"/>
</dbReference>
<feature type="transmembrane region" description="Helical" evidence="5">
    <location>
        <begin position="368"/>
        <end position="392"/>
    </location>
</feature>
<comment type="pathway">
    <text evidence="5">Glycolipid biosynthesis; glycosylphosphatidylinositol-anchor biosynthesis.</text>
</comment>
<comment type="subcellular location">
    <subcellularLocation>
        <location evidence="5">Endoplasmic reticulum membrane</location>
        <topology evidence="5">Multi-pass membrane protein</topology>
    </subcellularLocation>
    <subcellularLocation>
        <location evidence="1">Membrane</location>
        <topology evidence="1">Multi-pass membrane protein</topology>
    </subcellularLocation>
</comment>
<feature type="transmembrane region" description="Helical" evidence="5">
    <location>
        <begin position="491"/>
        <end position="510"/>
    </location>
</feature>
<feature type="transmembrane region" description="Helical" evidence="5">
    <location>
        <begin position="329"/>
        <end position="347"/>
    </location>
</feature>
<reference evidence="6" key="1">
    <citation type="submission" date="2014-11" db="EMBL/GenBank/DDBJ databases">
        <authorList>
            <person name="Geib S."/>
        </authorList>
    </citation>
    <scope>NUCLEOTIDE SEQUENCE</scope>
</reference>
<dbReference type="PANTHER" id="PTHR20661">
    <property type="entry name" value="PHOSPHATIDYLINOSITOL-GLYCAN BIOSYNTHESIS CLASS W PROTEIN"/>
    <property type="match status" value="1"/>
</dbReference>
<feature type="transmembrane region" description="Helical" evidence="5">
    <location>
        <begin position="265"/>
        <end position="283"/>
    </location>
</feature>
<dbReference type="GO" id="GO:0032216">
    <property type="term" value="F:glucosaminyl-phosphatidylinositol O-acyltransferase activity"/>
    <property type="evidence" value="ECO:0007669"/>
    <property type="project" value="TreeGrafter"/>
</dbReference>
<evidence type="ECO:0000256" key="2">
    <source>
        <dbReference type="ARBA" id="ARBA00022692"/>
    </source>
</evidence>
<sequence>MCVSSTCEDSYNMERIENISIIMDNSNDDEILVPVWNDEMALLGILANDSATLEYEITPVYEEFWQILQNMLLIIESIMPVIFFIAIARIMGQKTMHTIPADTVLRYLLEVVIIISPTVLFVIILHKYIYAVNIVFAISMIFALFKIYKTKAQKRWYITGGRRPFVLTLVRVTIYVITSVCILSEDFEFFPSVFELTYGFGVGLKDALVGFYVFSMASVERNKNKWHGVRRTVIPLLLMALVRLVSITYFRYIQDENEYGIHWNVFVTLAVTKCVGTLYCYLFNSRMHQLISGVALVILHQLALRVYFTKMIMNPHYPRDNLFSANREGFLSLSGFIGLYLISVYIGRCLRKQLLILSYAHIIHKIKIVGLTALALWMLTISCAFTVSISRVTCNLGYVVWILAMSLTFTFVFMVVFHLVINTLWFIDENYTYSEIYYGSILHAADIPSYRDTLPVLVEAINKNGFLFFILTIFMARLNAFADPPGQDRKYAFLIIFNAMIFATGIVSLIHHFKFRIAF</sequence>
<dbReference type="GO" id="GO:0005789">
    <property type="term" value="C:endoplasmic reticulum membrane"/>
    <property type="evidence" value="ECO:0007669"/>
    <property type="project" value="UniProtKB-SubCell"/>
</dbReference>
<comment type="function">
    <text evidence="5">A acetyltransferase, which acetylates the inositol ring of phosphatidylinositol during biosynthesis of GPI-anchor.</text>
</comment>
<keyword evidence="3 5" id="KW-1133">Transmembrane helix</keyword>
<evidence type="ECO:0000256" key="5">
    <source>
        <dbReference type="RuleBase" id="RU280819"/>
    </source>
</evidence>
<accession>A0A0A1XC64</accession>
<dbReference type="GO" id="GO:0006506">
    <property type="term" value="P:GPI anchor biosynthetic process"/>
    <property type="evidence" value="ECO:0007669"/>
    <property type="project" value="UniProtKB-UniPathway"/>
</dbReference>
<protein>
    <recommendedName>
        <fullName evidence="5">Phosphatidylinositol-glycan biosynthesis class W protein</fullName>
        <ecNumber evidence="5">2.3.-.-</ecNumber>
    </recommendedName>
</protein>
<keyword evidence="4 5" id="KW-0472">Membrane</keyword>
<keyword evidence="5" id="KW-0808">Transferase</keyword>
<organism evidence="6">
    <name type="scientific">Zeugodacus cucurbitae</name>
    <name type="common">Melon fruit fly</name>
    <name type="synonym">Bactrocera cucurbitae</name>
    <dbReference type="NCBI Taxonomy" id="28588"/>
    <lineage>
        <taxon>Eukaryota</taxon>
        <taxon>Metazoa</taxon>
        <taxon>Ecdysozoa</taxon>
        <taxon>Arthropoda</taxon>
        <taxon>Hexapoda</taxon>
        <taxon>Insecta</taxon>
        <taxon>Pterygota</taxon>
        <taxon>Neoptera</taxon>
        <taxon>Endopterygota</taxon>
        <taxon>Diptera</taxon>
        <taxon>Brachycera</taxon>
        <taxon>Muscomorpha</taxon>
        <taxon>Tephritoidea</taxon>
        <taxon>Tephritidae</taxon>
        <taxon>Zeugodacus</taxon>
        <taxon>Zeugodacus</taxon>
    </lineage>
</organism>
<feature type="transmembrane region" description="Helical" evidence="5">
    <location>
        <begin position="104"/>
        <end position="122"/>
    </location>
</feature>
<dbReference type="UniPathway" id="UPA00196"/>
<evidence type="ECO:0000313" key="6">
    <source>
        <dbReference type="EMBL" id="JAD09004.1"/>
    </source>
</evidence>
<proteinExistence type="inferred from homology"/>
<feature type="transmembrane region" description="Helical" evidence="5">
    <location>
        <begin position="290"/>
        <end position="309"/>
    </location>
</feature>
<feature type="transmembrane region" description="Helical" evidence="5">
    <location>
        <begin position="165"/>
        <end position="184"/>
    </location>
</feature>
<feature type="transmembrane region" description="Helical" evidence="5">
    <location>
        <begin position="398"/>
        <end position="421"/>
    </location>
</feature>
<evidence type="ECO:0000256" key="1">
    <source>
        <dbReference type="ARBA" id="ARBA00004141"/>
    </source>
</evidence>
<keyword evidence="5" id="KW-0012">Acyltransferase</keyword>
<dbReference type="OrthoDB" id="15270at2759"/>
<dbReference type="PANTHER" id="PTHR20661:SF0">
    <property type="entry name" value="PHOSPHATIDYLINOSITOL-GLYCAN BIOSYNTHESIS CLASS W PROTEIN"/>
    <property type="match status" value="1"/>
</dbReference>
<evidence type="ECO:0000256" key="4">
    <source>
        <dbReference type="ARBA" id="ARBA00023136"/>
    </source>
</evidence>
<reference evidence="6" key="2">
    <citation type="journal article" date="2015" name="Gigascience">
        <title>Reconstructing a comprehensive transcriptome assembly of a white-pupal translocated strain of the pest fruit fly Bactrocera cucurbitae.</title>
        <authorList>
            <person name="Sim S.B."/>
            <person name="Calla B."/>
            <person name="Hall B."/>
            <person name="DeRego T."/>
            <person name="Geib S.M."/>
        </authorList>
    </citation>
    <scope>NUCLEOTIDE SEQUENCE</scope>
</reference>